<protein>
    <recommendedName>
        <fullName evidence="4">ABC-2 type transporter domain-containing protein</fullName>
    </recommendedName>
</protein>
<dbReference type="STRING" id="1550241.MA03_02640"/>
<accession>A0A0F7CKW8</accession>
<evidence type="ECO:0000256" key="1">
    <source>
        <dbReference type="SAM" id="Phobius"/>
    </source>
</evidence>
<keyword evidence="3" id="KW-1185">Reference proteome</keyword>
<dbReference type="AlphaFoldDB" id="A0A0F7CKW8"/>
<keyword evidence="1" id="KW-1133">Transmembrane helix</keyword>
<feature type="transmembrane region" description="Helical" evidence="1">
    <location>
        <begin position="123"/>
        <end position="147"/>
    </location>
</feature>
<evidence type="ECO:0008006" key="4">
    <source>
        <dbReference type="Google" id="ProtNLM"/>
    </source>
</evidence>
<dbReference type="Proteomes" id="UP000067434">
    <property type="component" value="Chromosome"/>
</dbReference>
<organism evidence="2 3">
    <name type="scientific">Infirmifilum uzonense</name>
    <dbReference type="NCBI Taxonomy" id="1550241"/>
    <lineage>
        <taxon>Archaea</taxon>
        <taxon>Thermoproteota</taxon>
        <taxon>Thermoprotei</taxon>
        <taxon>Thermofilales</taxon>
        <taxon>Thermofilaceae</taxon>
        <taxon>Infirmifilum</taxon>
    </lineage>
</organism>
<name>A0A0F7CKW8_9CREN</name>
<dbReference type="PATRIC" id="fig|1550241.5.peg.542"/>
<evidence type="ECO:0000313" key="2">
    <source>
        <dbReference type="EMBL" id="AKG38386.1"/>
    </source>
</evidence>
<dbReference type="HOGENOM" id="CLU_1145265_0_0_2"/>
<proteinExistence type="predicted"/>
<dbReference type="RefSeq" id="WP_052883786.1">
    <property type="nucleotide sequence ID" value="NZ_CP009961.1"/>
</dbReference>
<evidence type="ECO:0000313" key="3">
    <source>
        <dbReference type="Proteomes" id="UP000067434"/>
    </source>
</evidence>
<keyword evidence="1" id="KW-0472">Membrane</keyword>
<feature type="transmembrane region" description="Helical" evidence="1">
    <location>
        <begin position="159"/>
        <end position="181"/>
    </location>
</feature>
<feature type="transmembrane region" description="Helical" evidence="1">
    <location>
        <begin position="187"/>
        <end position="206"/>
    </location>
</feature>
<gene>
    <name evidence="2" type="ORF">MA03_02640</name>
</gene>
<dbReference type="GeneID" id="25401093"/>
<feature type="transmembrane region" description="Helical" evidence="1">
    <location>
        <begin position="54"/>
        <end position="73"/>
    </location>
</feature>
<sequence>MRLRDIYWRLMEKYWRLYVLLRKLFLRRLPDRVYRIIGVASMQVILWWRRKSPLGQLFGFLLGMLFFVGFWGGPTLLRDYLIASFIAGGWSLGSSSVARILEWDWATGQREVYVASPLTFSEYLLGILISLIPALLFEIWLPLALILMMDISISSIPWLFTLALISLVLGMLATLAIAPHVKPKSRLSIVTNPVMNFILMLSPVFYPLSLTPWPMRPLLLLLPVTPLGEAARIAAGGYMSVLSPLDIVFLLSFWIAVLTLAVSSLHKWGFE</sequence>
<keyword evidence="1" id="KW-0812">Transmembrane</keyword>
<dbReference type="EMBL" id="CP009961">
    <property type="protein sequence ID" value="AKG38386.1"/>
    <property type="molecule type" value="Genomic_DNA"/>
</dbReference>
<dbReference type="KEGG" id="thf:MA03_02640"/>
<reference evidence="2 3" key="1">
    <citation type="journal article" date="2015" name="Stand. Genomic Sci.">
        <title>Complete genome sequence of and proposal of Thermofilum uzonense sp. nov. a novel hyperthermophilic crenarchaeon and emended description of the genus Thermofilum.</title>
        <authorList>
            <person name="Toshchakov S.V."/>
            <person name="Korzhenkov A.A."/>
            <person name="Samarov N.I."/>
            <person name="Mazunin I.O."/>
            <person name="Mozhey O.I."/>
            <person name="Shmyr I.S."/>
            <person name="Derbikova K.S."/>
            <person name="Taranov E.A."/>
            <person name="Dominova I.N."/>
            <person name="Bonch-Osmolovskaya E.A."/>
            <person name="Patrushev M.V."/>
            <person name="Podosokorskaya O.A."/>
            <person name="Kublanov I.V."/>
        </authorList>
    </citation>
    <scope>NUCLEOTIDE SEQUENCE [LARGE SCALE GENOMIC DNA]</scope>
    <source>
        <strain evidence="2 3">1807-2</strain>
    </source>
</reference>
<feature type="transmembrane region" description="Helical" evidence="1">
    <location>
        <begin position="247"/>
        <end position="265"/>
    </location>
</feature>
<feature type="transmembrane region" description="Helical" evidence="1">
    <location>
        <begin position="80"/>
        <end position="101"/>
    </location>
</feature>